<dbReference type="EMBL" id="JABDTM020027736">
    <property type="protein sequence ID" value="KAH0810061.1"/>
    <property type="molecule type" value="Genomic_DNA"/>
</dbReference>
<feature type="region of interest" description="Disordered" evidence="1">
    <location>
        <begin position="181"/>
        <end position="232"/>
    </location>
</feature>
<evidence type="ECO:0000313" key="2">
    <source>
        <dbReference type="EMBL" id="KAH0810061.1"/>
    </source>
</evidence>
<dbReference type="InterPro" id="IPR028260">
    <property type="entry name" value="FAM177"/>
</dbReference>
<evidence type="ECO:0000256" key="1">
    <source>
        <dbReference type="SAM" id="MobiDB-lite"/>
    </source>
</evidence>
<dbReference type="PANTHER" id="PTHR31206">
    <property type="entry name" value="LP10445P"/>
    <property type="match status" value="1"/>
</dbReference>
<proteinExistence type="predicted"/>
<dbReference type="PANTHER" id="PTHR31206:SF1">
    <property type="entry name" value="LP10445P"/>
    <property type="match status" value="1"/>
</dbReference>
<comment type="caution">
    <text evidence="2">The sequence shown here is derived from an EMBL/GenBank/DDBJ whole genome shotgun (WGS) entry which is preliminary data.</text>
</comment>
<sequence>MVLINPDEYKNTGAVSDQHAAVKMRTPKRILHFSDGVLEEYSDDEFDNTPKEEEQAVVDPRTLTWGPWIWYKTWRAGAGTLAVVDTVGEFLAAFFGITTPKYYFELEEYKKKEEELKAEKEQRQGWSEASAAETLTMGEITTKQPQPVEGNYPDAEAPPDQWQAGHRATLVLLPIDSRARMRPAGHWPAGRPSTATGKGEGEDRTGPRAPRAQRSKDANSRNTSYYGTDKITRDSDQPFVALEDCHHQMHETKVPGKILSVLRDLINFVQTLKIEFSRVEQLQRAPTRQLDWKNAVSV</sequence>
<evidence type="ECO:0008006" key="4">
    <source>
        <dbReference type="Google" id="ProtNLM"/>
    </source>
</evidence>
<accession>A0A8J6H992</accession>
<evidence type="ECO:0000313" key="3">
    <source>
        <dbReference type="Proteomes" id="UP000719412"/>
    </source>
</evidence>
<reference evidence="2" key="1">
    <citation type="journal article" date="2020" name="J Insects Food Feed">
        <title>The yellow mealworm (Tenebrio molitor) genome: a resource for the emerging insects as food and feed industry.</title>
        <authorList>
            <person name="Eriksson T."/>
            <person name="Andere A."/>
            <person name="Kelstrup H."/>
            <person name="Emery V."/>
            <person name="Picard C."/>
        </authorList>
    </citation>
    <scope>NUCLEOTIDE SEQUENCE</scope>
    <source>
        <strain evidence="2">Stoneville</strain>
        <tissue evidence="2">Whole head</tissue>
    </source>
</reference>
<keyword evidence="3" id="KW-1185">Reference proteome</keyword>
<dbReference type="Pfam" id="PF14774">
    <property type="entry name" value="FAM177"/>
    <property type="match status" value="1"/>
</dbReference>
<protein>
    <recommendedName>
        <fullName evidence="4">Protein FAM177A1</fullName>
    </recommendedName>
</protein>
<dbReference type="AlphaFoldDB" id="A0A8J6H992"/>
<name>A0A8J6H992_TENMO</name>
<gene>
    <name evidence="2" type="ORF">GEV33_012727</name>
</gene>
<organism evidence="2 3">
    <name type="scientific">Tenebrio molitor</name>
    <name type="common">Yellow mealworm beetle</name>
    <dbReference type="NCBI Taxonomy" id="7067"/>
    <lineage>
        <taxon>Eukaryota</taxon>
        <taxon>Metazoa</taxon>
        <taxon>Ecdysozoa</taxon>
        <taxon>Arthropoda</taxon>
        <taxon>Hexapoda</taxon>
        <taxon>Insecta</taxon>
        <taxon>Pterygota</taxon>
        <taxon>Neoptera</taxon>
        <taxon>Endopterygota</taxon>
        <taxon>Coleoptera</taxon>
        <taxon>Polyphaga</taxon>
        <taxon>Cucujiformia</taxon>
        <taxon>Tenebrionidae</taxon>
        <taxon>Tenebrio</taxon>
    </lineage>
</organism>
<reference evidence="2" key="2">
    <citation type="submission" date="2021-08" db="EMBL/GenBank/DDBJ databases">
        <authorList>
            <person name="Eriksson T."/>
        </authorList>
    </citation>
    <scope>NUCLEOTIDE SEQUENCE</scope>
    <source>
        <strain evidence="2">Stoneville</strain>
        <tissue evidence="2">Whole head</tissue>
    </source>
</reference>
<dbReference type="Proteomes" id="UP000719412">
    <property type="component" value="Unassembled WGS sequence"/>
</dbReference>